<evidence type="ECO:0000313" key="1">
    <source>
        <dbReference type="EMBL" id="GFE40205.1"/>
    </source>
</evidence>
<sequence length="81" mass="8170">MTGRATGGVLMGLLLEVVVLSTGRQAHTSSRLEVKDVHDGAGGGGIVPPPPALFVRSGAGDTLPGDLDDAAGALLGRRVRR</sequence>
<accession>A0A640UZZ2</accession>
<dbReference type="Proteomes" id="UP000431826">
    <property type="component" value="Unassembled WGS sequence"/>
</dbReference>
<organism evidence="1 2">
    <name type="scientific">Streptomyces tubercidicus</name>
    <dbReference type="NCBI Taxonomy" id="47759"/>
    <lineage>
        <taxon>Bacteria</taxon>
        <taxon>Bacillati</taxon>
        <taxon>Actinomycetota</taxon>
        <taxon>Actinomycetes</taxon>
        <taxon>Kitasatosporales</taxon>
        <taxon>Streptomycetaceae</taxon>
        <taxon>Streptomyces</taxon>
    </lineage>
</organism>
<protein>
    <submittedName>
        <fullName evidence="1">Uncharacterized protein</fullName>
    </submittedName>
</protein>
<comment type="caution">
    <text evidence="1">The sequence shown here is derived from an EMBL/GenBank/DDBJ whole genome shotgun (WGS) entry which is preliminary data.</text>
</comment>
<evidence type="ECO:0000313" key="2">
    <source>
        <dbReference type="Proteomes" id="UP000431826"/>
    </source>
</evidence>
<dbReference type="EMBL" id="BLIR01000001">
    <property type="protein sequence ID" value="GFE40205.1"/>
    <property type="molecule type" value="Genomic_DNA"/>
</dbReference>
<name>A0A640UZZ2_9ACTN</name>
<proteinExistence type="predicted"/>
<reference evidence="1 2" key="1">
    <citation type="submission" date="2019-12" db="EMBL/GenBank/DDBJ databases">
        <title>Whole genome shotgun sequence of Streptomyces tubercidicus NBRC 13090.</title>
        <authorList>
            <person name="Ichikawa N."/>
            <person name="Kimura A."/>
            <person name="Kitahashi Y."/>
            <person name="Komaki H."/>
            <person name="Tamura T."/>
        </authorList>
    </citation>
    <scope>NUCLEOTIDE SEQUENCE [LARGE SCALE GENOMIC DNA]</scope>
    <source>
        <strain evidence="1 2">NBRC 13090</strain>
    </source>
</reference>
<keyword evidence="2" id="KW-1185">Reference proteome</keyword>
<dbReference type="AlphaFoldDB" id="A0A640UZZ2"/>
<gene>
    <name evidence="1" type="ORF">Stube_48780</name>
</gene>